<dbReference type="PANTHER" id="PTHR23422">
    <property type="entry name" value="DIPEPTIDYL PEPTIDASE III-RELATED"/>
    <property type="match status" value="1"/>
</dbReference>
<keyword evidence="2" id="KW-0378">Hydrolase</keyword>
<reference evidence="3" key="1">
    <citation type="journal article" date="2014" name="Genome Announc.">
        <title>De novo whole-genome sequence and genome annotation of Lichtheimia ramosa.</title>
        <authorList>
            <person name="Linde J."/>
            <person name="Schwartze V."/>
            <person name="Binder U."/>
            <person name="Lass-Florl C."/>
            <person name="Voigt K."/>
            <person name="Horn F."/>
        </authorList>
    </citation>
    <scope>NUCLEOTIDE SEQUENCE</scope>
    <source>
        <strain evidence="3">JMRC FSU:6197</strain>
    </source>
</reference>
<dbReference type="GO" id="GO:0008239">
    <property type="term" value="F:dipeptidyl-peptidase activity"/>
    <property type="evidence" value="ECO:0007669"/>
    <property type="project" value="TreeGrafter"/>
</dbReference>
<dbReference type="Gene3D" id="3.30.540.30">
    <property type="match status" value="1"/>
</dbReference>
<dbReference type="PANTHER" id="PTHR23422:SF9">
    <property type="entry name" value="ZN-DEPENDENT HYDROLASE"/>
    <property type="match status" value="1"/>
</dbReference>
<organism evidence="3">
    <name type="scientific">Lichtheimia ramosa</name>
    <dbReference type="NCBI Taxonomy" id="688394"/>
    <lineage>
        <taxon>Eukaryota</taxon>
        <taxon>Fungi</taxon>
        <taxon>Fungi incertae sedis</taxon>
        <taxon>Mucoromycota</taxon>
        <taxon>Mucoromycotina</taxon>
        <taxon>Mucoromycetes</taxon>
        <taxon>Mucorales</taxon>
        <taxon>Lichtheimiaceae</taxon>
        <taxon>Lichtheimia</taxon>
    </lineage>
</organism>
<dbReference type="AlphaFoldDB" id="A0A077WCY9"/>
<protein>
    <recommendedName>
        <fullName evidence="4">Nudix hydrolase 3</fullName>
    </recommendedName>
</protein>
<gene>
    <name evidence="3" type="ORF">LRAMOSA07483</name>
</gene>
<accession>A0A077WCY9</accession>
<dbReference type="OrthoDB" id="510307at2759"/>
<dbReference type="InterPro" id="IPR039461">
    <property type="entry name" value="Peptidase_M49"/>
</dbReference>
<proteinExistence type="predicted"/>
<name>A0A077WCY9_9FUNG</name>
<keyword evidence="1" id="KW-0479">Metal-binding</keyword>
<dbReference type="GO" id="GO:0005737">
    <property type="term" value="C:cytoplasm"/>
    <property type="evidence" value="ECO:0007669"/>
    <property type="project" value="TreeGrafter"/>
</dbReference>
<dbReference type="GO" id="GO:0046872">
    <property type="term" value="F:metal ion binding"/>
    <property type="evidence" value="ECO:0007669"/>
    <property type="project" value="UniProtKB-KW"/>
</dbReference>
<dbReference type="EMBL" id="LK023315">
    <property type="protein sequence ID" value="CDS04953.1"/>
    <property type="molecule type" value="Genomic_DNA"/>
</dbReference>
<evidence type="ECO:0008006" key="4">
    <source>
        <dbReference type="Google" id="ProtNLM"/>
    </source>
</evidence>
<sequence length="539" mass="60492">MAAVTTGRSIKSRLARYAPYECTADLSKLSKQEHTAIKHLVKAGRLIDQLYFRQHWSGNEALRKKLHEQGDRDLCELFEMYKGPWAGEDNDAPFVEGVPPCPETGNFYPEDMTKDEFEEWTSTLSKDEQAKAKSFYTRIVRTGDNKLAYVPYSECYKDLLEPAAKHFRDAADALSELPASDIKDGKTSLEKFLRSRADAFASNDYLPSELDWLSLSKYNKLEVTAGPYEVYTDAMFGLKSAYEFYIHARDEESSRLLEAFSDLQFVEDHLPIPDKYRNDKLIPAPIAVVNQLYAAGDVAVPMTAAYNLPNDEEAIKKGGSKLVLIKNVQEGKFAHVLTPIAKQVIAADQLEYITSDAFTTHILLHEVCHSNGPHHTLAGDTVRSKLKEYHSAMEEAKADIAGLFAATLMIKKGKIDKVTDKQFWVTFLASAFRSIRFGIKEAHGLGQACQLNYLVEKGGFVCDSENRYRVDFDKIEQSVSDLTHDIMILQGDGDKSAVDAFIAKYGVLSDETRTALDRIEHAAIPVDIRPIYPVADNEQ</sequence>
<evidence type="ECO:0000256" key="2">
    <source>
        <dbReference type="ARBA" id="ARBA00022801"/>
    </source>
</evidence>
<evidence type="ECO:0000256" key="1">
    <source>
        <dbReference type="ARBA" id="ARBA00022723"/>
    </source>
</evidence>
<evidence type="ECO:0000313" key="3">
    <source>
        <dbReference type="EMBL" id="CDS04953.1"/>
    </source>
</evidence>